<comment type="similarity">
    <text evidence="1">Belongs to the SIS family. PHI subfamily.</text>
</comment>
<gene>
    <name evidence="3" type="ORF">SAMN05192542_11156</name>
</gene>
<keyword evidence="3" id="KW-0413">Isomerase</keyword>
<dbReference type="PANTHER" id="PTHR43443">
    <property type="entry name" value="3-HEXULOSE-6-PHOSPHATE ISOMERASE"/>
    <property type="match status" value="1"/>
</dbReference>
<dbReference type="PANTHER" id="PTHR43443:SF1">
    <property type="entry name" value="3-HEXULOSE-6-PHOSPHATE ISOMERASE"/>
    <property type="match status" value="1"/>
</dbReference>
<name>A0A1H7S3N8_9BURK</name>
<dbReference type="InterPro" id="IPR001347">
    <property type="entry name" value="SIS_dom"/>
</dbReference>
<dbReference type="CDD" id="cd05005">
    <property type="entry name" value="SIS_PHI"/>
    <property type="match status" value="1"/>
</dbReference>
<dbReference type="AlphaFoldDB" id="A0A1H7S3N8"/>
<accession>A0A1H7S3N8</accession>
<dbReference type="SUPFAM" id="SSF53697">
    <property type="entry name" value="SIS domain"/>
    <property type="match status" value="1"/>
</dbReference>
<dbReference type="GO" id="GO:0097367">
    <property type="term" value="F:carbohydrate derivative binding"/>
    <property type="evidence" value="ECO:0007669"/>
    <property type="project" value="InterPro"/>
</dbReference>
<dbReference type="Proteomes" id="UP000199120">
    <property type="component" value="Unassembled WGS sequence"/>
</dbReference>
<dbReference type="GO" id="GO:1901135">
    <property type="term" value="P:carbohydrate derivative metabolic process"/>
    <property type="evidence" value="ECO:0007669"/>
    <property type="project" value="InterPro"/>
</dbReference>
<sequence>MTSLDGDLQTLAERALDDVRAVLGRLPNDALDPAIDALASAARIVCYGVGREGLMMRAFAMRLYHLGLDAHVVGDMAAPPVGNGDLLAASAGPGGFSTVDALLRVARDAGARTLLFTAQPGGSAAALADVVCVLPAQTMADDRRASASLLPMGSVYEGAQFFIHELLVLKLRERLRVSPDAMRARHTNLE</sequence>
<feature type="domain" description="SIS" evidence="2">
    <location>
        <begin position="34"/>
        <end position="177"/>
    </location>
</feature>
<keyword evidence="4" id="KW-1185">Reference proteome</keyword>
<proteinExistence type="inferred from homology"/>
<evidence type="ECO:0000259" key="2">
    <source>
        <dbReference type="PROSITE" id="PS51464"/>
    </source>
</evidence>
<reference evidence="4" key="1">
    <citation type="submission" date="2016-10" db="EMBL/GenBank/DDBJ databases">
        <authorList>
            <person name="Varghese N."/>
            <person name="Submissions S."/>
        </authorList>
    </citation>
    <scope>NUCLEOTIDE SEQUENCE [LARGE SCALE GENOMIC DNA]</scope>
    <source>
        <strain evidence="4">LMG 26416</strain>
    </source>
</reference>
<dbReference type="PROSITE" id="PS51464">
    <property type="entry name" value="SIS"/>
    <property type="match status" value="1"/>
</dbReference>
<organism evidence="3 4">
    <name type="scientific">Paraburkholderia caballeronis</name>
    <dbReference type="NCBI Taxonomy" id="416943"/>
    <lineage>
        <taxon>Bacteria</taxon>
        <taxon>Pseudomonadati</taxon>
        <taxon>Pseudomonadota</taxon>
        <taxon>Betaproteobacteria</taxon>
        <taxon>Burkholderiales</taxon>
        <taxon>Burkholderiaceae</taxon>
        <taxon>Paraburkholderia</taxon>
    </lineage>
</organism>
<dbReference type="STRING" id="416943.SAMN05445871_3508"/>
<evidence type="ECO:0000313" key="3">
    <source>
        <dbReference type="EMBL" id="SEL66899.1"/>
    </source>
</evidence>
<evidence type="ECO:0000256" key="1">
    <source>
        <dbReference type="ARBA" id="ARBA00009235"/>
    </source>
</evidence>
<dbReference type="EMBL" id="FOAJ01000011">
    <property type="protein sequence ID" value="SEL66899.1"/>
    <property type="molecule type" value="Genomic_DNA"/>
</dbReference>
<dbReference type="RefSeq" id="WP_090547353.1">
    <property type="nucleotide sequence ID" value="NZ_FNSR01000002.1"/>
</dbReference>
<dbReference type="InterPro" id="IPR017552">
    <property type="entry name" value="PHI/rmpB"/>
</dbReference>
<dbReference type="OrthoDB" id="9797832at2"/>
<dbReference type="Gene3D" id="3.40.50.10490">
    <property type="entry name" value="Glucose-6-phosphate isomerase like protein, domain 1"/>
    <property type="match status" value="1"/>
</dbReference>
<dbReference type="InterPro" id="IPR046348">
    <property type="entry name" value="SIS_dom_sf"/>
</dbReference>
<protein>
    <submittedName>
        <fullName evidence="3">3-hexulose-6-phosphate isomerase</fullName>
    </submittedName>
</protein>
<dbReference type="GO" id="GO:0016853">
    <property type="term" value="F:isomerase activity"/>
    <property type="evidence" value="ECO:0007669"/>
    <property type="project" value="UniProtKB-KW"/>
</dbReference>
<evidence type="ECO:0000313" key="4">
    <source>
        <dbReference type="Proteomes" id="UP000199120"/>
    </source>
</evidence>